<name>A0A165GPS1_EXIGL</name>
<dbReference type="OrthoDB" id="3350591at2759"/>
<accession>A0A165GPS1</accession>
<dbReference type="PANTHER" id="PTHR38797">
    <property type="entry name" value="NUCLEAR PORE COMPLEX PROTEIN NUP85-RELATED"/>
    <property type="match status" value="1"/>
</dbReference>
<proteinExistence type="predicted"/>
<dbReference type="InterPro" id="IPR022085">
    <property type="entry name" value="OpdG"/>
</dbReference>
<organism evidence="1 2">
    <name type="scientific">Exidia glandulosa HHB12029</name>
    <dbReference type="NCBI Taxonomy" id="1314781"/>
    <lineage>
        <taxon>Eukaryota</taxon>
        <taxon>Fungi</taxon>
        <taxon>Dikarya</taxon>
        <taxon>Basidiomycota</taxon>
        <taxon>Agaricomycotina</taxon>
        <taxon>Agaricomycetes</taxon>
        <taxon>Auriculariales</taxon>
        <taxon>Exidiaceae</taxon>
        <taxon>Exidia</taxon>
    </lineage>
</organism>
<evidence type="ECO:0000313" key="2">
    <source>
        <dbReference type="Proteomes" id="UP000077266"/>
    </source>
</evidence>
<dbReference type="InParanoid" id="A0A165GPS1"/>
<sequence length="316" mass="34701">MMSHEPNSEYVDQAIMVLNDTLIAPSDAATQIASLCAAQVASGGSASEPGDTPGLGDFLWFFWTALFDAVENDDALHSRAVEILKQLSALVGSGPDVDADWRVWGERFAWRGLPLFGPVAREEYNGPRVRLNQRPIWSSDWTPEDYVSLCLPSPPSPGDARVTAFYLAARRWVRYNAFCALLTGWPNSSFNGLNFALWAMRDALEYAPNSVYFTSNQSLAPRVLAIECAAAWVLHAGERMWASREIMGPNGNPDWPDNMGVPGKGGDLWTGVDGYDPARWQLWKKGFEDVVADGGTVERVRRIAKAAVEAMTLAEG</sequence>
<evidence type="ECO:0000313" key="1">
    <source>
        <dbReference type="EMBL" id="KZV90831.1"/>
    </source>
</evidence>
<dbReference type="AlphaFoldDB" id="A0A165GPS1"/>
<gene>
    <name evidence="1" type="ORF">EXIGLDRAFT_719953</name>
</gene>
<dbReference type="Proteomes" id="UP000077266">
    <property type="component" value="Unassembled WGS sequence"/>
</dbReference>
<dbReference type="STRING" id="1314781.A0A165GPS1"/>
<reference evidence="1 2" key="1">
    <citation type="journal article" date="2016" name="Mol. Biol. Evol.">
        <title>Comparative Genomics of Early-Diverging Mushroom-Forming Fungi Provides Insights into the Origins of Lignocellulose Decay Capabilities.</title>
        <authorList>
            <person name="Nagy L.G."/>
            <person name="Riley R."/>
            <person name="Tritt A."/>
            <person name="Adam C."/>
            <person name="Daum C."/>
            <person name="Floudas D."/>
            <person name="Sun H."/>
            <person name="Yadav J.S."/>
            <person name="Pangilinan J."/>
            <person name="Larsson K.H."/>
            <person name="Matsuura K."/>
            <person name="Barry K."/>
            <person name="Labutti K."/>
            <person name="Kuo R."/>
            <person name="Ohm R.A."/>
            <person name="Bhattacharya S.S."/>
            <person name="Shirouzu T."/>
            <person name="Yoshinaga Y."/>
            <person name="Martin F.M."/>
            <person name="Grigoriev I.V."/>
            <person name="Hibbett D.S."/>
        </authorList>
    </citation>
    <scope>NUCLEOTIDE SEQUENCE [LARGE SCALE GENOMIC DNA]</scope>
    <source>
        <strain evidence="1 2">HHB12029</strain>
    </source>
</reference>
<dbReference type="EMBL" id="KV426040">
    <property type="protein sequence ID" value="KZV90831.1"/>
    <property type="molecule type" value="Genomic_DNA"/>
</dbReference>
<dbReference type="PANTHER" id="PTHR38797:SF4">
    <property type="entry name" value="NUCLEAR PORE COMPLEX PROTEIN NUP85"/>
    <property type="match status" value="1"/>
</dbReference>
<dbReference type="InterPro" id="IPR053204">
    <property type="entry name" value="Oxopyrrolidines_Biosynth-assoc"/>
</dbReference>
<keyword evidence="2" id="KW-1185">Reference proteome</keyword>
<protein>
    <submittedName>
        <fullName evidence="1">Uncharacterized protein</fullName>
    </submittedName>
</protein>
<dbReference type="Pfam" id="PF12311">
    <property type="entry name" value="DUF3632"/>
    <property type="match status" value="1"/>
</dbReference>